<comment type="caution">
    <text evidence="2">The sequence shown here is derived from an EMBL/GenBank/DDBJ whole genome shotgun (WGS) entry which is preliminary data.</text>
</comment>
<sequence length="1016" mass="116409">MLPTSRALTHAPWRPIFAGVSRKSTQHLPQRPNFSIVHTRPHSFTFFDNWEDRVQPTSAGKSSSRSYATSPQTLQQLVTEGKYEQAGVMVAELQAQGATVRPHSVYANAITHMFSKPVLSQKDHEILTCWLQLLPDSQHSNPLLLMGFSQDIRFHAESDPHFLTIMGRILGRKGYKGLLEDEILPLARELLDNAAFASFEQEITRSLTHYDSRVGTNLFGTFGRSEHSEVFEDASEDYATVRAASAPRPPPVLDIIEATLPQLLPAADLNAESVFEDDTDEDYLLHKPTRRKVSHRSATEQLLWFAHLGNHKEALLLLNELLQLQTPIPFSHNYEKFVLTALQRPLSDDYTPEDQLKLFEKWFSLIPFECAGPNKLGSNKLDDIQRAILNAPVTNIPLLMRFLSIVVEKGYIHGFGKQELGLIARSAPEGEVVPYVQQLEETYSKYCDDHVPEPQAAAVNFSSRFRSIAVRSLAAAGRIPEAIALLPEKDSGAQINLIACKKLLLALRDRNDPTFRPYIHRVEALYREISSSDEVERLRQLYLEAESKGMAAQLRTAKAEEYLNAPLHETLRYLKHALRHPKDNPRPIVITEFLERYLATGRTRAPTLLLNLTLRSPYLNRSTFLFAEMLYYRRTNQPHLIIQTFIDHFYLSGVPRERTLGLFNEIQRKRYKSLDVDHNSPYPLLSNDYENESNSRDRICTFVNVGRSGLPRTKLYPMKLHCNMVWHALVSLTLLDQDLETLYTQLLWIARGSDPFNSEKFKHLQRLRPLIVTPGSEKGGIDHAAFTPFMRRFMLKGGPTRGARIIQDMIDRGIQPSVYHYTELAGFYARTGKVDLAIEIMTNLETNSRLFDRVREEKGLATVSAASDSTDSSDSSPSSSSPHERKLRMYTAPEPDLAFYICIMRGFIISKKPLGFERVYNSLLKLRSHLPQRKFYKDQMVILNNLYRDYRGLCSQMNFKLYQRKERLRESMHEHGVQEFNERSRKTDGSIFQRSDQQLGKSTNTRYFYYCSCENS</sequence>
<protein>
    <submittedName>
        <fullName evidence="2">Uncharacterized protein</fullName>
    </submittedName>
</protein>
<feature type="compositionally biased region" description="Low complexity" evidence="1">
    <location>
        <begin position="864"/>
        <end position="881"/>
    </location>
</feature>
<evidence type="ECO:0000313" key="2">
    <source>
        <dbReference type="EMBL" id="KAJ3572656.1"/>
    </source>
</evidence>
<dbReference type="Proteomes" id="UP001213000">
    <property type="component" value="Unassembled WGS sequence"/>
</dbReference>
<dbReference type="EMBL" id="JANIEX010000133">
    <property type="protein sequence ID" value="KAJ3572656.1"/>
    <property type="molecule type" value="Genomic_DNA"/>
</dbReference>
<reference evidence="2" key="1">
    <citation type="submission" date="2022-07" db="EMBL/GenBank/DDBJ databases">
        <title>Genome Sequence of Leucocoprinus birnbaumii.</title>
        <authorList>
            <person name="Buettner E."/>
        </authorList>
    </citation>
    <scope>NUCLEOTIDE SEQUENCE</scope>
    <source>
        <strain evidence="2">VT141</strain>
    </source>
</reference>
<organism evidence="2 3">
    <name type="scientific">Leucocoprinus birnbaumii</name>
    <dbReference type="NCBI Taxonomy" id="56174"/>
    <lineage>
        <taxon>Eukaryota</taxon>
        <taxon>Fungi</taxon>
        <taxon>Dikarya</taxon>
        <taxon>Basidiomycota</taxon>
        <taxon>Agaricomycotina</taxon>
        <taxon>Agaricomycetes</taxon>
        <taxon>Agaricomycetidae</taxon>
        <taxon>Agaricales</taxon>
        <taxon>Agaricineae</taxon>
        <taxon>Agaricaceae</taxon>
        <taxon>Leucocoprinus</taxon>
    </lineage>
</organism>
<evidence type="ECO:0000313" key="3">
    <source>
        <dbReference type="Proteomes" id="UP001213000"/>
    </source>
</evidence>
<proteinExistence type="predicted"/>
<dbReference type="Gene3D" id="1.25.40.10">
    <property type="entry name" value="Tetratricopeptide repeat domain"/>
    <property type="match status" value="1"/>
</dbReference>
<keyword evidence="3" id="KW-1185">Reference proteome</keyword>
<feature type="region of interest" description="Disordered" evidence="1">
    <location>
        <begin position="862"/>
        <end position="886"/>
    </location>
</feature>
<gene>
    <name evidence="2" type="ORF">NP233_g2941</name>
</gene>
<accession>A0AAD5W192</accession>
<dbReference type="AlphaFoldDB" id="A0AAD5W192"/>
<name>A0AAD5W192_9AGAR</name>
<dbReference type="InterPro" id="IPR011990">
    <property type="entry name" value="TPR-like_helical_dom_sf"/>
</dbReference>
<evidence type="ECO:0000256" key="1">
    <source>
        <dbReference type="SAM" id="MobiDB-lite"/>
    </source>
</evidence>
<feature type="region of interest" description="Disordered" evidence="1">
    <location>
        <begin position="974"/>
        <end position="995"/>
    </location>
</feature>
<dbReference type="InterPro" id="IPR002885">
    <property type="entry name" value="PPR_rpt"/>
</dbReference>
<dbReference type="Pfam" id="PF13812">
    <property type="entry name" value="PPR_3"/>
    <property type="match status" value="1"/>
</dbReference>
<feature type="compositionally biased region" description="Basic and acidic residues" evidence="1">
    <location>
        <begin position="974"/>
        <end position="988"/>
    </location>
</feature>